<feature type="region of interest" description="Disordered" evidence="5">
    <location>
        <begin position="302"/>
        <end position="325"/>
    </location>
</feature>
<dbReference type="PANTHER" id="PTHR14134:SF3">
    <property type="entry name" value="RING-CH-TYPE DOMAIN-CONTAINING PROTEIN"/>
    <property type="match status" value="1"/>
</dbReference>
<evidence type="ECO:0000256" key="1">
    <source>
        <dbReference type="ARBA" id="ARBA00022723"/>
    </source>
</evidence>
<dbReference type="EMBL" id="JABBWE010000010">
    <property type="protein sequence ID" value="KAG1799843.1"/>
    <property type="molecule type" value="Genomic_DNA"/>
</dbReference>
<organism evidence="7 8">
    <name type="scientific">Suillus plorans</name>
    <dbReference type="NCBI Taxonomy" id="116603"/>
    <lineage>
        <taxon>Eukaryota</taxon>
        <taxon>Fungi</taxon>
        <taxon>Dikarya</taxon>
        <taxon>Basidiomycota</taxon>
        <taxon>Agaricomycotina</taxon>
        <taxon>Agaricomycetes</taxon>
        <taxon>Agaricomycetidae</taxon>
        <taxon>Boletales</taxon>
        <taxon>Suillineae</taxon>
        <taxon>Suillaceae</taxon>
        <taxon>Suillus</taxon>
    </lineage>
</organism>
<dbReference type="GO" id="GO:0008270">
    <property type="term" value="F:zinc ion binding"/>
    <property type="evidence" value="ECO:0007669"/>
    <property type="project" value="UniProtKB-KW"/>
</dbReference>
<keyword evidence="3" id="KW-0862">Zinc</keyword>
<dbReference type="GO" id="GO:0006513">
    <property type="term" value="P:protein monoubiquitination"/>
    <property type="evidence" value="ECO:0007669"/>
    <property type="project" value="InterPro"/>
</dbReference>
<dbReference type="OrthoDB" id="2669864at2759"/>
<evidence type="ECO:0000256" key="5">
    <source>
        <dbReference type="SAM" id="MobiDB-lite"/>
    </source>
</evidence>
<comment type="caution">
    <text evidence="7">The sequence shown here is derived from an EMBL/GenBank/DDBJ whole genome shotgun (WGS) entry which is preliminary data.</text>
</comment>
<dbReference type="InterPro" id="IPR017907">
    <property type="entry name" value="Znf_RING_CS"/>
</dbReference>
<keyword evidence="1" id="KW-0479">Metal-binding</keyword>
<evidence type="ECO:0000256" key="2">
    <source>
        <dbReference type="ARBA" id="ARBA00022771"/>
    </source>
</evidence>
<feature type="domain" description="RING-type" evidence="6">
    <location>
        <begin position="181"/>
        <end position="274"/>
    </location>
</feature>
<dbReference type="GO" id="GO:0006301">
    <property type="term" value="P:DNA damage tolerance"/>
    <property type="evidence" value="ECO:0007669"/>
    <property type="project" value="InterPro"/>
</dbReference>
<gene>
    <name evidence="7" type="ORF">HD556DRAFT_70841</name>
</gene>
<dbReference type="SMART" id="SM00184">
    <property type="entry name" value="RING"/>
    <property type="match status" value="1"/>
</dbReference>
<keyword evidence="2 4" id="KW-0863">Zinc-finger</keyword>
<evidence type="ECO:0000313" key="7">
    <source>
        <dbReference type="EMBL" id="KAG1799843.1"/>
    </source>
</evidence>
<dbReference type="InterPro" id="IPR027370">
    <property type="entry name" value="Znf-RING_euk"/>
</dbReference>
<protein>
    <recommendedName>
        <fullName evidence="6">RING-type domain-containing protein</fullName>
    </recommendedName>
</protein>
<evidence type="ECO:0000256" key="4">
    <source>
        <dbReference type="PROSITE-ProRule" id="PRU00175"/>
    </source>
</evidence>
<dbReference type="AlphaFoldDB" id="A0A9P7DPD5"/>
<dbReference type="SUPFAM" id="SSF57850">
    <property type="entry name" value="RING/U-box"/>
    <property type="match status" value="1"/>
</dbReference>
<dbReference type="PROSITE" id="PS00518">
    <property type="entry name" value="ZF_RING_1"/>
    <property type="match status" value="1"/>
</dbReference>
<dbReference type="InterPro" id="IPR013083">
    <property type="entry name" value="Znf_RING/FYVE/PHD"/>
</dbReference>
<evidence type="ECO:0000313" key="8">
    <source>
        <dbReference type="Proteomes" id="UP000719766"/>
    </source>
</evidence>
<evidence type="ECO:0000259" key="6">
    <source>
        <dbReference type="PROSITE" id="PS50089"/>
    </source>
</evidence>
<dbReference type="Gene3D" id="3.30.40.10">
    <property type="entry name" value="Zinc/RING finger domain, C3HC4 (zinc finger)"/>
    <property type="match status" value="1"/>
</dbReference>
<name>A0A9P7DPD5_9AGAM</name>
<keyword evidence="8" id="KW-1185">Reference proteome</keyword>
<dbReference type="PROSITE" id="PS50089">
    <property type="entry name" value="ZF_RING_2"/>
    <property type="match status" value="1"/>
</dbReference>
<feature type="compositionally biased region" description="Polar residues" evidence="5">
    <location>
        <begin position="1"/>
        <end position="32"/>
    </location>
</feature>
<dbReference type="InterPro" id="IPR039577">
    <property type="entry name" value="Rad18"/>
</dbReference>
<reference evidence="7" key="1">
    <citation type="journal article" date="2020" name="New Phytol.">
        <title>Comparative genomics reveals dynamic genome evolution in host specialist ectomycorrhizal fungi.</title>
        <authorList>
            <person name="Lofgren L.A."/>
            <person name="Nguyen N.H."/>
            <person name="Vilgalys R."/>
            <person name="Ruytinx J."/>
            <person name="Liao H.L."/>
            <person name="Branco S."/>
            <person name="Kuo A."/>
            <person name="LaButti K."/>
            <person name="Lipzen A."/>
            <person name="Andreopoulos W."/>
            <person name="Pangilinan J."/>
            <person name="Riley R."/>
            <person name="Hundley H."/>
            <person name="Na H."/>
            <person name="Barry K."/>
            <person name="Grigoriev I.V."/>
            <person name="Stajich J.E."/>
            <person name="Kennedy P.G."/>
        </authorList>
    </citation>
    <scope>NUCLEOTIDE SEQUENCE</scope>
    <source>
        <strain evidence="7">S12</strain>
    </source>
</reference>
<accession>A0A9P7DPD5</accession>
<dbReference type="Pfam" id="PF13445">
    <property type="entry name" value="zf-RING_UBOX"/>
    <property type="match status" value="1"/>
</dbReference>
<sequence>MPPTRSASQQRFLPNESPTRNGRSKPKSNSATIPEHEVIVLSSDNENARPSKIGSSSRSKRKSYKKPYPTREVLEISSSSDEGPMLPKALGNDTSSWQRENSKIKQMNENLERQVADQRIQLDNLKMRLEEQNQELVAQSQEIDASHQEIHSQQEKLSALQARDTSESTIDATKLGDMLSCDICAHLMYSPYLLLDCGHSYCEGCLKGWLDETLTKHTRAQPGYNVNRRFVPRNLPQVLNAISPYISYPIQMSLQAMYNVSRQQQPEYTCPGCRTEITGKPVVNFAVKDMVSIVGSVLRQPDTRRESSTIGHGQQAGPFDGFFPR</sequence>
<dbReference type="InterPro" id="IPR001841">
    <property type="entry name" value="Znf_RING"/>
</dbReference>
<dbReference type="GO" id="GO:0061630">
    <property type="term" value="F:ubiquitin protein ligase activity"/>
    <property type="evidence" value="ECO:0007669"/>
    <property type="project" value="InterPro"/>
</dbReference>
<dbReference type="RefSeq" id="XP_041164066.1">
    <property type="nucleotide sequence ID" value="XM_041311368.1"/>
</dbReference>
<dbReference type="GeneID" id="64605132"/>
<evidence type="ECO:0000256" key="3">
    <source>
        <dbReference type="ARBA" id="ARBA00022833"/>
    </source>
</evidence>
<dbReference type="Proteomes" id="UP000719766">
    <property type="component" value="Unassembled WGS sequence"/>
</dbReference>
<dbReference type="GO" id="GO:0003697">
    <property type="term" value="F:single-stranded DNA binding"/>
    <property type="evidence" value="ECO:0007669"/>
    <property type="project" value="InterPro"/>
</dbReference>
<feature type="region of interest" description="Disordered" evidence="5">
    <location>
        <begin position="1"/>
        <end position="98"/>
    </location>
</feature>
<proteinExistence type="predicted"/>
<dbReference type="PANTHER" id="PTHR14134">
    <property type="entry name" value="E3 UBIQUITIN-PROTEIN LIGASE RAD18"/>
    <property type="match status" value="1"/>
</dbReference>